<organism evidence="1 2">
    <name type="scientific">Lecanicillium saksenae</name>
    <dbReference type="NCBI Taxonomy" id="468837"/>
    <lineage>
        <taxon>Eukaryota</taxon>
        <taxon>Fungi</taxon>
        <taxon>Dikarya</taxon>
        <taxon>Ascomycota</taxon>
        <taxon>Pezizomycotina</taxon>
        <taxon>Sordariomycetes</taxon>
        <taxon>Hypocreomycetidae</taxon>
        <taxon>Hypocreales</taxon>
        <taxon>Cordycipitaceae</taxon>
        <taxon>Lecanicillium</taxon>
    </lineage>
</organism>
<evidence type="ECO:0000313" key="1">
    <source>
        <dbReference type="EMBL" id="KAJ3472545.1"/>
    </source>
</evidence>
<keyword evidence="2" id="KW-1185">Reference proteome</keyword>
<evidence type="ECO:0000313" key="2">
    <source>
        <dbReference type="Proteomes" id="UP001148737"/>
    </source>
</evidence>
<dbReference type="EMBL" id="JANAKD010003037">
    <property type="protein sequence ID" value="KAJ3472545.1"/>
    <property type="molecule type" value="Genomic_DNA"/>
</dbReference>
<accession>A0ACC1QDL1</accession>
<proteinExistence type="predicted"/>
<protein>
    <submittedName>
        <fullName evidence="1">Uncharacterized protein</fullName>
    </submittedName>
</protein>
<name>A0ACC1QDL1_9HYPO</name>
<dbReference type="Proteomes" id="UP001148737">
    <property type="component" value="Unassembled WGS sequence"/>
</dbReference>
<gene>
    <name evidence="1" type="ORF">NLG97_g10903</name>
</gene>
<reference evidence="1" key="1">
    <citation type="submission" date="2022-07" db="EMBL/GenBank/DDBJ databases">
        <title>Genome Sequence of Lecanicillium saksenae.</title>
        <authorList>
            <person name="Buettner E."/>
        </authorList>
    </citation>
    <scope>NUCLEOTIDE SEQUENCE</scope>
    <source>
        <strain evidence="1">VT-O1</strain>
    </source>
</reference>
<sequence>MNMANATLLLTGGPSVSLADQARAVIYRLGWGKLEFLAFEVLSPLSNVIFLLWATFYYFFAKPPKEKIPQKERDSIELIKLSVAAWLLVVEVAIPAMDSCFGKTGRRNFTINDAMPFCSAFMTYAMLTVEVDGGYEPSKFIFYYSVLWTGIDFVKLWTYIFHDEPIMVAGTYVTARLRYLIVLAQLALWVMHSKYLCEYLDRADNFIAEQLRKAREAARATARAETAQQDAAQMAEKNFMAPPAPCPSQAQRKRKTAKTSRRKAE</sequence>
<comment type="caution">
    <text evidence="1">The sequence shown here is derived from an EMBL/GenBank/DDBJ whole genome shotgun (WGS) entry which is preliminary data.</text>
</comment>